<evidence type="ECO:0000256" key="3">
    <source>
        <dbReference type="ARBA" id="ARBA00022833"/>
    </source>
</evidence>
<dbReference type="GO" id="GO:0006357">
    <property type="term" value="P:regulation of transcription by RNA polymerase II"/>
    <property type="evidence" value="ECO:0007669"/>
    <property type="project" value="TreeGrafter"/>
</dbReference>
<dbReference type="GO" id="GO:0003712">
    <property type="term" value="F:transcription coregulator activity"/>
    <property type="evidence" value="ECO:0007669"/>
    <property type="project" value="TreeGrafter"/>
</dbReference>
<feature type="compositionally biased region" description="Polar residues" evidence="5">
    <location>
        <begin position="943"/>
        <end position="973"/>
    </location>
</feature>
<dbReference type="GO" id="GO:0061665">
    <property type="term" value="F:SUMO ligase activity"/>
    <property type="evidence" value="ECO:0007669"/>
    <property type="project" value="TreeGrafter"/>
</dbReference>
<dbReference type="InterPro" id="IPR013083">
    <property type="entry name" value="Znf_RING/FYVE/PHD"/>
</dbReference>
<keyword evidence="3" id="KW-0862">Zinc</keyword>
<feature type="region of interest" description="Disordered" evidence="5">
    <location>
        <begin position="252"/>
        <end position="437"/>
    </location>
</feature>
<dbReference type="RefSeq" id="XP_031562916.1">
    <property type="nucleotide sequence ID" value="XM_031707056.1"/>
</dbReference>
<feature type="compositionally biased region" description="Polar residues" evidence="5">
    <location>
        <begin position="854"/>
        <end position="865"/>
    </location>
</feature>
<feature type="compositionally biased region" description="Low complexity" evidence="5">
    <location>
        <begin position="372"/>
        <end position="400"/>
    </location>
</feature>
<name>A0A6P8I6G3_ACTTE</name>
<feature type="compositionally biased region" description="Low complexity" evidence="5">
    <location>
        <begin position="284"/>
        <end position="294"/>
    </location>
</feature>
<protein>
    <submittedName>
        <fullName evidence="8">Zinc finger MIZ domain-containing protein 1-like isoform X5</fullName>
    </submittedName>
</protein>
<dbReference type="Pfam" id="PF02891">
    <property type="entry name" value="zf-MIZ"/>
    <property type="match status" value="1"/>
</dbReference>
<evidence type="ECO:0000256" key="5">
    <source>
        <dbReference type="SAM" id="MobiDB-lite"/>
    </source>
</evidence>
<feature type="compositionally biased region" description="Acidic residues" evidence="5">
    <location>
        <begin position="994"/>
        <end position="1005"/>
    </location>
</feature>
<dbReference type="GeneID" id="116298546"/>
<dbReference type="Gene3D" id="3.30.40.10">
    <property type="entry name" value="Zinc/RING finger domain, C3HC4 (zinc finger)"/>
    <property type="match status" value="1"/>
</dbReference>
<feature type="compositionally biased region" description="Low complexity" evidence="5">
    <location>
        <begin position="909"/>
        <end position="942"/>
    </location>
</feature>
<evidence type="ECO:0000313" key="8">
    <source>
        <dbReference type="RefSeq" id="XP_031562916.1"/>
    </source>
</evidence>
<dbReference type="AlphaFoldDB" id="A0A6P8I6G3"/>
<keyword evidence="1" id="KW-0479">Metal-binding</keyword>
<dbReference type="GO" id="GO:0016925">
    <property type="term" value="P:protein sumoylation"/>
    <property type="evidence" value="ECO:0007669"/>
    <property type="project" value="TreeGrafter"/>
</dbReference>
<feature type="compositionally biased region" description="Polar residues" evidence="5">
    <location>
        <begin position="303"/>
        <end position="331"/>
    </location>
</feature>
<dbReference type="InterPro" id="IPR040797">
    <property type="entry name" value="ZMIZ1_N"/>
</dbReference>
<dbReference type="OrthoDB" id="27975at2759"/>
<dbReference type="PROSITE" id="PS51044">
    <property type="entry name" value="ZF_SP_RING"/>
    <property type="match status" value="1"/>
</dbReference>
<dbReference type="PANTHER" id="PTHR10782:SF4">
    <property type="entry name" value="TONALLI, ISOFORM E"/>
    <property type="match status" value="1"/>
</dbReference>
<keyword evidence="7" id="KW-1185">Reference proteome</keyword>
<feature type="region of interest" description="Disordered" evidence="5">
    <location>
        <begin position="826"/>
        <end position="974"/>
    </location>
</feature>
<feature type="compositionally biased region" description="Polar residues" evidence="5">
    <location>
        <begin position="898"/>
        <end position="908"/>
    </location>
</feature>
<reference evidence="8" key="1">
    <citation type="submission" date="2025-08" db="UniProtKB">
        <authorList>
            <consortium name="RefSeq"/>
        </authorList>
    </citation>
    <scope>IDENTIFICATION</scope>
    <source>
        <tissue evidence="8">Tentacle</tissue>
    </source>
</reference>
<feature type="compositionally biased region" description="Polar residues" evidence="5">
    <location>
        <begin position="1008"/>
        <end position="1017"/>
    </location>
</feature>
<dbReference type="Pfam" id="PF18028">
    <property type="entry name" value="Zmiz1_N"/>
    <property type="match status" value="1"/>
</dbReference>
<feature type="region of interest" description="Disordered" evidence="5">
    <location>
        <begin position="986"/>
        <end position="1032"/>
    </location>
</feature>
<dbReference type="PANTHER" id="PTHR10782">
    <property type="entry name" value="ZINC FINGER MIZ DOMAIN-CONTAINING PROTEIN"/>
    <property type="match status" value="1"/>
</dbReference>
<dbReference type="Pfam" id="PF25527">
    <property type="entry name" value="GBD-like_ZMIZ1_ZMIZ2"/>
    <property type="match status" value="1"/>
</dbReference>
<sequence>MCDNKLTNNAVYNCNLFFRVSGLIKTVHDSRIPKSMELEYIDLETTSIAGTGSGMSLSMERHIQQTNERLICIKTHLSSPQGFQTAARELLEWCGDVRAFQRPFEGNLMGCLTVVSQVAATQGYDLDLGYRLLAVCAAHRDKFTPKSASMLSVWCEELGRLLLLRHQKQRNDNPKPTPYQQSSMNKGMPPQMNPMNNMGPGADTGTVIWPQTTQQQAALSVVTTVWGVTSSLTNSMTHDSMLPGIPTTNTVNSVTHPFPTTSANPTKQYGAQEGYGYSPAQGGQYPNNNQVNHPQHPPPPYQRSHSFPGYTQEQFMAQQSPQMGPQPSHPSTMIKGQHPMSRQQYLQELMMKKQQQQQQQMQHFKSQPTSAYGPSQYGPQPGYPMQQPGYQPHNGYQQQQPTPPPPYTPTMNQVNPMSQVGPGNQPNGNEQMGMMGGMPPSSLVSSMNHGGPPMSQMNPMTPMGMYDTQISAIPSSRSGPRRRVPKNAAPFVPPPIANALSPPGAPLTPGPMSSPYMSISEGNGPTFTYNKSSQPNSLQPVAPSPPVLEDVKPTRLRTLENDVIRLTFPVRDGIVLPAFRLEHNLAVSNHVFHLRDSVHQTLMQRPDLELQFKCYHHEDKQTNTNWPVSVAVSVNATPLQIERGENKTAHKPLHLKTVCKPGRNTIQITVTACCCSHLFVLQLVHRPSVSSVLQSLLRKRLLPAEHCIAKVKKNFALCSTTSSSDDGVEQTAIKVSLKCPITFRRITLPARGNECKHIQCFDLESYLRLNCERGSWKCPVCNKTALLEGLEVDQFVWGILTSLASSDIEEVTIDPNSTWKPMAVKQEIKQEDDCQGPPPSKKLRPSPPDSLSLMNPTSQQSNTTHYSPYSSSQPSSNRGVATPTPPGQTPTDIKTEQHGPNSNQNPGDTSHSPANPSTPSSSQSSTNHSNPTSTLNTTTANSVEQTITSSAPSLTNNCGSNTDNSAPDLTSENLPDEFEFDQSILVGHNSGDNGEFEGTLDDLPENLDPSQLFSYLTPSDPDPHEDILSMFD</sequence>
<gene>
    <name evidence="8" type="primary">LOC116298546</name>
</gene>
<feature type="compositionally biased region" description="Polar residues" evidence="5">
    <location>
        <begin position="252"/>
        <end position="269"/>
    </location>
</feature>
<feature type="compositionally biased region" description="Pro residues" evidence="5">
    <location>
        <begin position="836"/>
        <end position="848"/>
    </location>
</feature>
<dbReference type="Proteomes" id="UP000515163">
    <property type="component" value="Unplaced"/>
</dbReference>
<organism evidence="7 8">
    <name type="scientific">Actinia tenebrosa</name>
    <name type="common">Australian red waratah sea anemone</name>
    <dbReference type="NCBI Taxonomy" id="6105"/>
    <lineage>
        <taxon>Eukaryota</taxon>
        <taxon>Metazoa</taxon>
        <taxon>Cnidaria</taxon>
        <taxon>Anthozoa</taxon>
        <taxon>Hexacorallia</taxon>
        <taxon>Actiniaria</taxon>
        <taxon>Actiniidae</taxon>
        <taxon>Actinia</taxon>
    </lineage>
</organism>
<keyword evidence="2 4" id="KW-0863">Zinc-finger</keyword>
<dbReference type="GO" id="GO:0008270">
    <property type="term" value="F:zinc ion binding"/>
    <property type="evidence" value="ECO:0007669"/>
    <property type="project" value="UniProtKB-KW"/>
</dbReference>
<dbReference type="GO" id="GO:0000785">
    <property type="term" value="C:chromatin"/>
    <property type="evidence" value="ECO:0007669"/>
    <property type="project" value="TreeGrafter"/>
</dbReference>
<dbReference type="InterPro" id="IPR004181">
    <property type="entry name" value="Znf_MIZ"/>
</dbReference>
<evidence type="ECO:0000259" key="6">
    <source>
        <dbReference type="PROSITE" id="PS51044"/>
    </source>
</evidence>
<proteinExistence type="predicted"/>
<feature type="region of interest" description="Disordered" evidence="5">
    <location>
        <begin position="166"/>
        <end position="189"/>
    </location>
</feature>
<feature type="compositionally biased region" description="Basic and acidic residues" evidence="5">
    <location>
        <begin position="1021"/>
        <end position="1032"/>
    </location>
</feature>
<evidence type="ECO:0000256" key="2">
    <source>
        <dbReference type="ARBA" id="ARBA00022771"/>
    </source>
</evidence>
<feature type="domain" description="SP-RING-type" evidence="6">
    <location>
        <begin position="724"/>
        <end position="805"/>
    </location>
</feature>
<evidence type="ECO:0000256" key="1">
    <source>
        <dbReference type="ARBA" id="ARBA00022723"/>
    </source>
</evidence>
<feature type="compositionally biased region" description="Low complexity" evidence="5">
    <location>
        <begin position="343"/>
        <end position="362"/>
    </location>
</feature>
<evidence type="ECO:0000256" key="4">
    <source>
        <dbReference type="PROSITE-ProRule" id="PRU00452"/>
    </source>
</evidence>
<feature type="compositionally biased region" description="Low complexity" evidence="5">
    <location>
        <begin position="421"/>
        <end position="437"/>
    </location>
</feature>
<accession>A0A6P8I6G3</accession>
<feature type="compositionally biased region" description="Low complexity" evidence="5">
    <location>
        <begin position="866"/>
        <end position="876"/>
    </location>
</feature>
<dbReference type="InterPro" id="IPR057847">
    <property type="entry name" value="ZMIZ1/ZMIZ2_GBD-like"/>
</dbReference>
<evidence type="ECO:0000313" key="7">
    <source>
        <dbReference type="Proteomes" id="UP000515163"/>
    </source>
</evidence>